<evidence type="ECO:0000313" key="3">
    <source>
        <dbReference type="Proteomes" id="UP000075420"/>
    </source>
</evidence>
<evidence type="ECO:0000256" key="1">
    <source>
        <dbReference type="SAM" id="MobiDB-lite"/>
    </source>
</evidence>
<dbReference type="EMBL" id="JELY01002297">
    <property type="protein sequence ID" value="KYF53036.1"/>
    <property type="molecule type" value="Genomic_DNA"/>
</dbReference>
<dbReference type="AlphaFoldDB" id="A0A150PBL0"/>
<evidence type="ECO:0000313" key="2">
    <source>
        <dbReference type="EMBL" id="KYF53036.1"/>
    </source>
</evidence>
<accession>A0A150PBL0</accession>
<organism evidence="2 3">
    <name type="scientific">Sorangium cellulosum</name>
    <name type="common">Polyangium cellulosum</name>
    <dbReference type="NCBI Taxonomy" id="56"/>
    <lineage>
        <taxon>Bacteria</taxon>
        <taxon>Pseudomonadati</taxon>
        <taxon>Myxococcota</taxon>
        <taxon>Polyangia</taxon>
        <taxon>Polyangiales</taxon>
        <taxon>Polyangiaceae</taxon>
        <taxon>Sorangium</taxon>
    </lineage>
</organism>
<name>A0A150PBL0_SORCE</name>
<proteinExistence type="predicted"/>
<reference evidence="2 3" key="1">
    <citation type="submission" date="2014-02" db="EMBL/GenBank/DDBJ databases">
        <title>The small core and large imbalanced accessory genome model reveals a collaborative survival strategy of Sorangium cellulosum strains in nature.</title>
        <authorList>
            <person name="Han K."/>
            <person name="Peng R."/>
            <person name="Blom J."/>
            <person name="Li Y.-Z."/>
        </authorList>
    </citation>
    <scope>NUCLEOTIDE SEQUENCE [LARGE SCALE GENOMIC DNA]</scope>
    <source>
        <strain evidence="2 3">So0157-25</strain>
    </source>
</reference>
<dbReference type="Proteomes" id="UP000075420">
    <property type="component" value="Unassembled WGS sequence"/>
</dbReference>
<gene>
    <name evidence="2" type="ORF">BE08_37390</name>
</gene>
<comment type="caution">
    <text evidence="2">The sequence shown here is derived from an EMBL/GenBank/DDBJ whole genome shotgun (WGS) entry which is preliminary data.</text>
</comment>
<sequence>MDLDRRAVLMMLESEEMSCSESPIGSASPLGRAGGKASLLTNASSPHAERVRRLLRSAPSGGAAWNDALA</sequence>
<feature type="region of interest" description="Disordered" evidence="1">
    <location>
        <begin position="18"/>
        <end position="45"/>
    </location>
</feature>
<protein>
    <submittedName>
        <fullName evidence="2">Uncharacterized protein</fullName>
    </submittedName>
</protein>